<protein>
    <submittedName>
        <fullName evidence="2">Uncharacterized protein</fullName>
    </submittedName>
</protein>
<dbReference type="EMBL" id="QGKW02001660">
    <property type="protein sequence ID" value="KAF2581957.1"/>
    <property type="molecule type" value="Genomic_DNA"/>
</dbReference>
<dbReference type="AlphaFoldDB" id="A0A8S9JKQ8"/>
<evidence type="ECO:0000256" key="1">
    <source>
        <dbReference type="SAM" id="MobiDB-lite"/>
    </source>
</evidence>
<feature type="region of interest" description="Disordered" evidence="1">
    <location>
        <begin position="194"/>
        <end position="213"/>
    </location>
</feature>
<dbReference type="Proteomes" id="UP000712281">
    <property type="component" value="Unassembled WGS sequence"/>
</dbReference>
<reference evidence="2" key="1">
    <citation type="submission" date="2019-12" db="EMBL/GenBank/DDBJ databases">
        <title>Genome sequencing and annotation of Brassica cretica.</title>
        <authorList>
            <person name="Studholme D.J."/>
            <person name="Sarris P.F."/>
        </authorList>
    </citation>
    <scope>NUCLEOTIDE SEQUENCE</scope>
    <source>
        <strain evidence="2">PFS-001/15</strain>
        <tissue evidence="2">Leaf</tissue>
    </source>
</reference>
<name>A0A8S9JKQ8_BRACR</name>
<evidence type="ECO:0000313" key="2">
    <source>
        <dbReference type="EMBL" id="KAF2581957.1"/>
    </source>
</evidence>
<organism evidence="2 3">
    <name type="scientific">Brassica cretica</name>
    <name type="common">Mustard</name>
    <dbReference type="NCBI Taxonomy" id="69181"/>
    <lineage>
        <taxon>Eukaryota</taxon>
        <taxon>Viridiplantae</taxon>
        <taxon>Streptophyta</taxon>
        <taxon>Embryophyta</taxon>
        <taxon>Tracheophyta</taxon>
        <taxon>Spermatophyta</taxon>
        <taxon>Magnoliopsida</taxon>
        <taxon>eudicotyledons</taxon>
        <taxon>Gunneridae</taxon>
        <taxon>Pentapetalae</taxon>
        <taxon>rosids</taxon>
        <taxon>malvids</taxon>
        <taxon>Brassicales</taxon>
        <taxon>Brassicaceae</taxon>
        <taxon>Brassiceae</taxon>
        <taxon>Brassica</taxon>
    </lineage>
</organism>
<feature type="compositionally biased region" description="Polar residues" evidence="1">
    <location>
        <begin position="152"/>
        <end position="183"/>
    </location>
</feature>
<gene>
    <name evidence="2" type="ORF">F2Q68_00004483</name>
</gene>
<proteinExistence type="predicted"/>
<sequence length="213" mass="24235">MIFDLMRSRRIQRLETDEADILLETNAEHFSLETTKLISRSRPMKLPSQPDGTRHHTRSRQVPIIKSHEVMGQLQSLLQHQRTLRHSLSEMRILYETRRSQSPKNMSRPDTQLTKIERADSTAANYANLPRRALTPLNVSGATIPDHSTSWVRTRQNDRSSGNDLIARSNTSGQISPLLTAQTPEEDDELRCALATPIDKPQSKGTQSTNKYI</sequence>
<evidence type="ECO:0000313" key="3">
    <source>
        <dbReference type="Proteomes" id="UP000712281"/>
    </source>
</evidence>
<feature type="compositionally biased region" description="Polar residues" evidence="1">
    <location>
        <begin position="203"/>
        <end position="213"/>
    </location>
</feature>
<comment type="caution">
    <text evidence="2">The sequence shown here is derived from an EMBL/GenBank/DDBJ whole genome shotgun (WGS) entry which is preliminary data.</text>
</comment>
<feature type="region of interest" description="Disordered" evidence="1">
    <location>
        <begin position="152"/>
        <end position="188"/>
    </location>
</feature>
<accession>A0A8S9JKQ8</accession>